<dbReference type="STRING" id="318586.Pden_3443"/>
<dbReference type="AlphaFoldDB" id="A1B7M0"/>
<evidence type="ECO:0000313" key="2">
    <source>
        <dbReference type="Proteomes" id="UP000000361"/>
    </source>
</evidence>
<dbReference type="InterPro" id="IPR024572">
    <property type="entry name" value="RcnB"/>
</dbReference>
<dbReference type="Gene3D" id="3.10.450.160">
    <property type="entry name" value="inner membrane protein cigr"/>
    <property type="match status" value="1"/>
</dbReference>
<name>A1B7M0_PARDP</name>
<evidence type="ECO:0000313" key="1">
    <source>
        <dbReference type="EMBL" id="ABL71514.1"/>
    </source>
</evidence>
<proteinExistence type="predicted"/>
<dbReference type="EMBL" id="CP000490">
    <property type="protein sequence ID" value="ABL71514.1"/>
    <property type="molecule type" value="Genomic_DNA"/>
</dbReference>
<dbReference type="Pfam" id="PF11776">
    <property type="entry name" value="RcnB"/>
    <property type="match status" value="1"/>
</dbReference>
<keyword evidence="2" id="KW-1185">Reference proteome</keyword>
<evidence type="ECO:0008006" key="3">
    <source>
        <dbReference type="Google" id="ProtNLM"/>
    </source>
</evidence>
<dbReference type="GeneID" id="93453097"/>
<dbReference type="EnsemblBacteria" id="ABL71514">
    <property type="protein sequence ID" value="ABL71514"/>
    <property type="gene ID" value="Pden_3443"/>
</dbReference>
<gene>
    <name evidence="1" type="ordered locus">Pden_3443</name>
</gene>
<dbReference type="OrthoDB" id="7777953at2"/>
<dbReference type="HOGENOM" id="CLU_2396950_0_0_5"/>
<accession>A1B7M0</accession>
<organism evidence="1 2">
    <name type="scientific">Paracoccus denitrificans (strain Pd 1222)</name>
    <dbReference type="NCBI Taxonomy" id="318586"/>
    <lineage>
        <taxon>Bacteria</taxon>
        <taxon>Pseudomonadati</taxon>
        <taxon>Pseudomonadota</taxon>
        <taxon>Alphaproteobacteria</taxon>
        <taxon>Rhodobacterales</taxon>
        <taxon>Paracoccaceae</taxon>
        <taxon>Paracoccus</taxon>
    </lineage>
</organism>
<sequence>MKIIPLLALMATLAACSEKDEPTGHIFRYPDGTEPAAVEPAARSGRGLVVDYHNHALPKPEAGRRWELQPGAFLLVDASGRVLSTVPALYSGR</sequence>
<dbReference type="eggNOG" id="ENOG50301CQ">
    <property type="taxonomic scope" value="Bacteria"/>
</dbReference>
<dbReference type="Proteomes" id="UP000000361">
    <property type="component" value="Chromosome 2"/>
</dbReference>
<dbReference type="KEGG" id="pde:Pden_3443"/>
<dbReference type="PROSITE" id="PS51257">
    <property type="entry name" value="PROKAR_LIPOPROTEIN"/>
    <property type="match status" value="1"/>
</dbReference>
<reference evidence="2" key="1">
    <citation type="submission" date="2006-12" db="EMBL/GenBank/DDBJ databases">
        <title>Complete sequence of chromosome 2 of Paracoccus denitrificans PD1222.</title>
        <authorList>
            <person name="Copeland A."/>
            <person name="Lucas S."/>
            <person name="Lapidus A."/>
            <person name="Barry K."/>
            <person name="Detter J.C."/>
            <person name="Glavina del Rio T."/>
            <person name="Hammon N."/>
            <person name="Israni S."/>
            <person name="Dalin E."/>
            <person name="Tice H."/>
            <person name="Pitluck S."/>
            <person name="Munk A.C."/>
            <person name="Brettin T."/>
            <person name="Bruce D."/>
            <person name="Han C."/>
            <person name="Tapia R."/>
            <person name="Gilna P."/>
            <person name="Schmutz J."/>
            <person name="Larimer F."/>
            <person name="Land M."/>
            <person name="Hauser L."/>
            <person name="Kyrpides N."/>
            <person name="Lykidis A."/>
            <person name="Spiro S."/>
            <person name="Richardson D.J."/>
            <person name="Moir J.W.B."/>
            <person name="Ferguson S.J."/>
            <person name="van Spanning R.J.M."/>
            <person name="Richardson P."/>
        </authorList>
    </citation>
    <scope>NUCLEOTIDE SEQUENCE [LARGE SCALE GENOMIC DNA]</scope>
    <source>
        <strain evidence="2">Pd 1222</strain>
    </source>
</reference>
<dbReference type="RefSeq" id="WP_011749692.1">
    <property type="nucleotide sequence ID" value="NC_008687.1"/>
</dbReference>
<protein>
    <recommendedName>
        <fullName evidence="3">Nickel/cobalt transporter regulator</fullName>
    </recommendedName>
</protein>